<dbReference type="Proteomes" id="UP000297245">
    <property type="component" value="Unassembled WGS sequence"/>
</dbReference>
<accession>A0A4S8LBD3</accession>
<feature type="transmembrane region" description="Helical" evidence="1">
    <location>
        <begin position="97"/>
        <end position="119"/>
    </location>
</feature>
<sequence length="127" mass="15525">MLWEDLEFGRWLCLRDDVLREARRVLQEEVIFLQRESRVRIRHERLSIQPARRCVDVLRLLAAFFGFFFPVELPLPYGFNNSPLLKKLFHNLVLFYALRRCFLFLSARLQFFHILLAYLRMFFLCRP</sequence>
<feature type="transmembrane region" description="Helical" evidence="1">
    <location>
        <begin position="57"/>
        <end position="77"/>
    </location>
</feature>
<organism evidence="2 3">
    <name type="scientific">Dendrothele bispora (strain CBS 962.96)</name>
    <dbReference type="NCBI Taxonomy" id="1314807"/>
    <lineage>
        <taxon>Eukaryota</taxon>
        <taxon>Fungi</taxon>
        <taxon>Dikarya</taxon>
        <taxon>Basidiomycota</taxon>
        <taxon>Agaricomycotina</taxon>
        <taxon>Agaricomycetes</taxon>
        <taxon>Agaricomycetidae</taxon>
        <taxon>Agaricales</taxon>
        <taxon>Agaricales incertae sedis</taxon>
        <taxon>Dendrothele</taxon>
    </lineage>
</organism>
<keyword evidence="3" id="KW-1185">Reference proteome</keyword>
<evidence type="ECO:0000256" key="1">
    <source>
        <dbReference type="SAM" id="Phobius"/>
    </source>
</evidence>
<proteinExistence type="predicted"/>
<keyword evidence="1" id="KW-0472">Membrane</keyword>
<evidence type="ECO:0000313" key="2">
    <source>
        <dbReference type="EMBL" id="THU86089.1"/>
    </source>
</evidence>
<reference evidence="2 3" key="1">
    <citation type="journal article" date="2019" name="Nat. Ecol. Evol.">
        <title>Megaphylogeny resolves global patterns of mushroom evolution.</title>
        <authorList>
            <person name="Varga T."/>
            <person name="Krizsan K."/>
            <person name="Foldi C."/>
            <person name="Dima B."/>
            <person name="Sanchez-Garcia M."/>
            <person name="Sanchez-Ramirez S."/>
            <person name="Szollosi G.J."/>
            <person name="Szarkandi J.G."/>
            <person name="Papp V."/>
            <person name="Albert L."/>
            <person name="Andreopoulos W."/>
            <person name="Angelini C."/>
            <person name="Antonin V."/>
            <person name="Barry K.W."/>
            <person name="Bougher N.L."/>
            <person name="Buchanan P."/>
            <person name="Buyck B."/>
            <person name="Bense V."/>
            <person name="Catcheside P."/>
            <person name="Chovatia M."/>
            <person name="Cooper J."/>
            <person name="Damon W."/>
            <person name="Desjardin D."/>
            <person name="Finy P."/>
            <person name="Geml J."/>
            <person name="Haridas S."/>
            <person name="Hughes K."/>
            <person name="Justo A."/>
            <person name="Karasinski D."/>
            <person name="Kautmanova I."/>
            <person name="Kiss B."/>
            <person name="Kocsube S."/>
            <person name="Kotiranta H."/>
            <person name="LaButti K.M."/>
            <person name="Lechner B.E."/>
            <person name="Liimatainen K."/>
            <person name="Lipzen A."/>
            <person name="Lukacs Z."/>
            <person name="Mihaltcheva S."/>
            <person name="Morgado L.N."/>
            <person name="Niskanen T."/>
            <person name="Noordeloos M.E."/>
            <person name="Ohm R.A."/>
            <person name="Ortiz-Santana B."/>
            <person name="Ovrebo C."/>
            <person name="Racz N."/>
            <person name="Riley R."/>
            <person name="Savchenko A."/>
            <person name="Shiryaev A."/>
            <person name="Soop K."/>
            <person name="Spirin V."/>
            <person name="Szebenyi C."/>
            <person name="Tomsovsky M."/>
            <person name="Tulloss R.E."/>
            <person name="Uehling J."/>
            <person name="Grigoriev I.V."/>
            <person name="Vagvolgyi C."/>
            <person name="Papp T."/>
            <person name="Martin F.M."/>
            <person name="Miettinen O."/>
            <person name="Hibbett D.S."/>
            <person name="Nagy L.G."/>
        </authorList>
    </citation>
    <scope>NUCLEOTIDE SEQUENCE [LARGE SCALE GENOMIC DNA]</scope>
    <source>
        <strain evidence="2 3">CBS 962.96</strain>
    </source>
</reference>
<dbReference type="AlphaFoldDB" id="A0A4S8LBD3"/>
<keyword evidence="1" id="KW-1133">Transmembrane helix</keyword>
<protein>
    <submittedName>
        <fullName evidence="2">Uncharacterized protein</fullName>
    </submittedName>
</protein>
<gene>
    <name evidence="2" type="ORF">K435DRAFT_868623</name>
</gene>
<name>A0A4S8LBD3_DENBC</name>
<dbReference type="EMBL" id="ML179513">
    <property type="protein sequence ID" value="THU86089.1"/>
    <property type="molecule type" value="Genomic_DNA"/>
</dbReference>
<keyword evidence="1" id="KW-0812">Transmembrane</keyword>
<evidence type="ECO:0000313" key="3">
    <source>
        <dbReference type="Proteomes" id="UP000297245"/>
    </source>
</evidence>